<reference evidence="2 3" key="1">
    <citation type="submission" date="2014-04" db="EMBL/GenBank/DDBJ databases">
        <authorList>
            <consortium name="DOE Joint Genome Institute"/>
            <person name="Kuo A."/>
            <person name="Girlanda M."/>
            <person name="Perotto S."/>
            <person name="Kohler A."/>
            <person name="Nagy L.G."/>
            <person name="Floudas D."/>
            <person name="Copeland A."/>
            <person name="Barry K.W."/>
            <person name="Cichocki N."/>
            <person name="Veneault-Fourrey C."/>
            <person name="LaButti K."/>
            <person name="Lindquist E.A."/>
            <person name="Lipzen A."/>
            <person name="Lundell T."/>
            <person name="Morin E."/>
            <person name="Murat C."/>
            <person name="Sun H."/>
            <person name="Tunlid A."/>
            <person name="Henrissat B."/>
            <person name="Grigoriev I.V."/>
            <person name="Hibbett D.S."/>
            <person name="Martin F."/>
            <person name="Nordberg H.P."/>
            <person name="Cantor M.N."/>
            <person name="Hua S.X."/>
        </authorList>
    </citation>
    <scope>NUCLEOTIDE SEQUENCE [LARGE SCALE GENOMIC DNA]</scope>
    <source>
        <strain evidence="2 3">MUT 4182</strain>
    </source>
</reference>
<sequence length="257" mass="27242">MLFQLSSSPSHSLGITHSPSSSTTPHKAQQQLISEFANLSSTLGAGYDTPLGQNGAIRNAASTPKHQQRAFPAHPDRTPSYSASLPHDPQQQLVSEFASLSTTLSAGYAAPLDQNGILQTVASSVMDKLRASPAHPENTFYPKFADGGNARIRVSIGDDAPDDLPTFTGVHDMAGDLNAPYLHEIISPLIKDNRARGVVFNLRGCVDPAVTSAAFHHGGSTSDLGAVVTWVTIKWPGSKIYVIAACRASHLRSFSSS</sequence>
<reference evidence="3" key="2">
    <citation type="submission" date="2015-01" db="EMBL/GenBank/DDBJ databases">
        <title>Evolutionary Origins and Diversification of the Mycorrhizal Mutualists.</title>
        <authorList>
            <consortium name="DOE Joint Genome Institute"/>
            <consortium name="Mycorrhizal Genomics Consortium"/>
            <person name="Kohler A."/>
            <person name="Kuo A."/>
            <person name="Nagy L.G."/>
            <person name="Floudas D."/>
            <person name="Copeland A."/>
            <person name="Barry K.W."/>
            <person name="Cichocki N."/>
            <person name="Veneault-Fourrey C."/>
            <person name="LaButti K."/>
            <person name="Lindquist E.A."/>
            <person name="Lipzen A."/>
            <person name="Lundell T."/>
            <person name="Morin E."/>
            <person name="Murat C."/>
            <person name="Riley R."/>
            <person name="Ohm R."/>
            <person name="Sun H."/>
            <person name="Tunlid A."/>
            <person name="Henrissat B."/>
            <person name="Grigoriev I.V."/>
            <person name="Hibbett D.S."/>
            <person name="Martin F."/>
        </authorList>
    </citation>
    <scope>NUCLEOTIDE SEQUENCE [LARGE SCALE GENOMIC DNA]</scope>
    <source>
        <strain evidence="3">MUT 4182</strain>
    </source>
</reference>
<accession>A0A0C3KJL1</accession>
<feature type="region of interest" description="Disordered" evidence="1">
    <location>
        <begin position="62"/>
        <end position="83"/>
    </location>
</feature>
<dbReference type="EMBL" id="KN823131">
    <property type="protein sequence ID" value="KIO21668.1"/>
    <property type="molecule type" value="Genomic_DNA"/>
</dbReference>
<gene>
    <name evidence="2" type="ORF">M407DRAFT_28735</name>
</gene>
<name>A0A0C3KJL1_9AGAM</name>
<evidence type="ECO:0000313" key="2">
    <source>
        <dbReference type="EMBL" id="KIO21668.1"/>
    </source>
</evidence>
<feature type="compositionally biased region" description="Polar residues" evidence="1">
    <location>
        <begin position="1"/>
        <end position="15"/>
    </location>
</feature>
<dbReference type="Proteomes" id="UP000054248">
    <property type="component" value="Unassembled WGS sequence"/>
</dbReference>
<organism evidence="2 3">
    <name type="scientific">Tulasnella calospora MUT 4182</name>
    <dbReference type="NCBI Taxonomy" id="1051891"/>
    <lineage>
        <taxon>Eukaryota</taxon>
        <taxon>Fungi</taxon>
        <taxon>Dikarya</taxon>
        <taxon>Basidiomycota</taxon>
        <taxon>Agaricomycotina</taxon>
        <taxon>Agaricomycetes</taxon>
        <taxon>Cantharellales</taxon>
        <taxon>Tulasnellaceae</taxon>
        <taxon>Tulasnella</taxon>
    </lineage>
</organism>
<dbReference type="AlphaFoldDB" id="A0A0C3KJL1"/>
<protein>
    <submittedName>
        <fullName evidence="2">Uncharacterized protein</fullName>
    </submittedName>
</protein>
<dbReference type="OrthoDB" id="5954035at2759"/>
<feature type="region of interest" description="Disordered" evidence="1">
    <location>
        <begin position="1"/>
        <end position="29"/>
    </location>
</feature>
<dbReference type="HOGENOM" id="CLU_1082562_0_0_1"/>
<evidence type="ECO:0000256" key="1">
    <source>
        <dbReference type="SAM" id="MobiDB-lite"/>
    </source>
</evidence>
<keyword evidence="3" id="KW-1185">Reference proteome</keyword>
<proteinExistence type="predicted"/>
<evidence type="ECO:0000313" key="3">
    <source>
        <dbReference type="Proteomes" id="UP000054248"/>
    </source>
</evidence>
<feature type="compositionally biased region" description="Low complexity" evidence="1">
    <location>
        <begin position="16"/>
        <end position="26"/>
    </location>
</feature>